<proteinExistence type="predicted"/>
<dbReference type="EMBL" id="JAGMWN010000004">
    <property type="protein sequence ID" value="MBP5857326.1"/>
    <property type="molecule type" value="Genomic_DNA"/>
</dbReference>
<name>A0A8J7V111_9PROT</name>
<evidence type="ECO:0000259" key="1">
    <source>
        <dbReference type="Pfam" id="PF06568"/>
    </source>
</evidence>
<dbReference type="RefSeq" id="WP_210681913.1">
    <property type="nucleotide sequence ID" value="NZ_JAGMWN010000004.1"/>
</dbReference>
<dbReference type="AlphaFoldDB" id="A0A8J7V111"/>
<dbReference type="InterPro" id="IPR009506">
    <property type="entry name" value="YjiS-like"/>
</dbReference>
<gene>
    <name evidence="2" type="ORF">KAJ83_09925</name>
</gene>
<organism evidence="2 3">
    <name type="scientific">Marivibrio halodurans</name>
    <dbReference type="NCBI Taxonomy" id="2039722"/>
    <lineage>
        <taxon>Bacteria</taxon>
        <taxon>Pseudomonadati</taxon>
        <taxon>Pseudomonadota</taxon>
        <taxon>Alphaproteobacteria</taxon>
        <taxon>Rhodospirillales</taxon>
        <taxon>Rhodospirillaceae</taxon>
        <taxon>Marivibrio</taxon>
    </lineage>
</organism>
<dbReference type="Pfam" id="PF06568">
    <property type="entry name" value="YjiS-like"/>
    <property type="match status" value="1"/>
</dbReference>
<feature type="domain" description="YjiS-like" evidence="1">
    <location>
        <begin position="26"/>
        <end position="62"/>
    </location>
</feature>
<evidence type="ECO:0000313" key="2">
    <source>
        <dbReference type="EMBL" id="MBP5857326.1"/>
    </source>
</evidence>
<evidence type="ECO:0000313" key="3">
    <source>
        <dbReference type="Proteomes" id="UP000672602"/>
    </source>
</evidence>
<protein>
    <submittedName>
        <fullName evidence="2">DUF1127 domain-containing protein</fullName>
    </submittedName>
</protein>
<keyword evidence="3" id="KW-1185">Reference proteome</keyword>
<dbReference type="Proteomes" id="UP000672602">
    <property type="component" value="Unassembled WGS sequence"/>
</dbReference>
<comment type="caution">
    <text evidence="2">The sequence shown here is derived from an EMBL/GenBank/DDBJ whole genome shotgun (WGS) entry which is preliminary data.</text>
</comment>
<accession>A0A8J7V111</accession>
<sequence length="73" mass="8001">MSLNEALAPTGRAIGRAPAVTLVSDLVARVRHARRLQRARAELHRLSDHDLADLGIARSEIDRVVETGRPLGR</sequence>
<reference evidence="2" key="1">
    <citation type="submission" date="2021-04" db="EMBL/GenBank/DDBJ databases">
        <authorList>
            <person name="Zhang D.-C."/>
        </authorList>
    </citation>
    <scope>NUCLEOTIDE SEQUENCE</scope>
    <source>
        <strain evidence="2">CGMCC 1.15697</strain>
    </source>
</reference>